<gene>
    <name evidence="1" type="ORF">KI387_034064</name>
</gene>
<dbReference type="EMBL" id="JAHRHJ020003813">
    <property type="protein sequence ID" value="KAH9289947.1"/>
    <property type="molecule type" value="Genomic_DNA"/>
</dbReference>
<dbReference type="AlphaFoldDB" id="A0AA38F6C2"/>
<name>A0AA38F6C2_TAXCH</name>
<protein>
    <submittedName>
        <fullName evidence="1">Uncharacterized protein</fullName>
    </submittedName>
</protein>
<reference evidence="1 2" key="1">
    <citation type="journal article" date="2021" name="Nat. Plants">
        <title>The Taxus genome provides insights into paclitaxel biosynthesis.</title>
        <authorList>
            <person name="Xiong X."/>
            <person name="Gou J."/>
            <person name="Liao Q."/>
            <person name="Li Y."/>
            <person name="Zhou Q."/>
            <person name="Bi G."/>
            <person name="Li C."/>
            <person name="Du R."/>
            <person name="Wang X."/>
            <person name="Sun T."/>
            <person name="Guo L."/>
            <person name="Liang H."/>
            <person name="Lu P."/>
            <person name="Wu Y."/>
            <person name="Zhang Z."/>
            <person name="Ro D.K."/>
            <person name="Shang Y."/>
            <person name="Huang S."/>
            <person name="Yan J."/>
        </authorList>
    </citation>
    <scope>NUCLEOTIDE SEQUENCE [LARGE SCALE GENOMIC DNA]</scope>
    <source>
        <strain evidence="1">Ta-2019</strain>
    </source>
</reference>
<keyword evidence="2" id="KW-1185">Reference proteome</keyword>
<evidence type="ECO:0000313" key="1">
    <source>
        <dbReference type="EMBL" id="KAH9289947.1"/>
    </source>
</evidence>
<proteinExistence type="predicted"/>
<feature type="non-terminal residue" evidence="1">
    <location>
        <position position="1"/>
    </location>
</feature>
<dbReference type="Proteomes" id="UP000824469">
    <property type="component" value="Unassembled WGS sequence"/>
</dbReference>
<organism evidence="1 2">
    <name type="scientific">Taxus chinensis</name>
    <name type="common">Chinese yew</name>
    <name type="synonym">Taxus wallichiana var. chinensis</name>
    <dbReference type="NCBI Taxonomy" id="29808"/>
    <lineage>
        <taxon>Eukaryota</taxon>
        <taxon>Viridiplantae</taxon>
        <taxon>Streptophyta</taxon>
        <taxon>Embryophyta</taxon>
        <taxon>Tracheophyta</taxon>
        <taxon>Spermatophyta</taxon>
        <taxon>Pinopsida</taxon>
        <taxon>Pinidae</taxon>
        <taxon>Conifers II</taxon>
        <taxon>Cupressales</taxon>
        <taxon>Taxaceae</taxon>
        <taxon>Taxus</taxon>
    </lineage>
</organism>
<accession>A0AA38F6C2</accession>
<comment type="caution">
    <text evidence="1">The sequence shown here is derived from an EMBL/GenBank/DDBJ whole genome shotgun (WGS) entry which is preliminary data.</text>
</comment>
<feature type="non-terminal residue" evidence="1">
    <location>
        <position position="63"/>
    </location>
</feature>
<evidence type="ECO:0000313" key="2">
    <source>
        <dbReference type="Proteomes" id="UP000824469"/>
    </source>
</evidence>
<sequence length="63" mass="7049">WSLLFTTPYGTKVTINSEPLARFQIDPHSTNGVVNYSSLDRSNFDEVAHVLALDGVSNMFMDE</sequence>